<evidence type="ECO:0000256" key="1">
    <source>
        <dbReference type="SAM" id="SignalP"/>
    </source>
</evidence>
<dbReference type="AlphaFoldDB" id="A0A3D3R7G0"/>
<protein>
    <submittedName>
        <fullName evidence="2">Uncharacterized protein</fullName>
    </submittedName>
</protein>
<sequence>MKGLRKTIVVSTVLLGMFGTGLAVQTAQAGGGRFFLSFCELCQEENLGRQVKGSTYPWPRYSYHQYRGKHCDARLNTGLYQRYEYDRYQVKSTQPIHGEMLPLPLPE</sequence>
<feature type="signal peptide" evidence="1">
    <location>
        <begin position="1"/>
        <end position="29"/>
    </location>
</feature>
<reference evidence="2 3" key="1">
    <citation type="journal article" date="2018" name="Nat. Biotechnol.">
        <title>A standardized bacterial taxonomy based on genome phylogeny substantially revises the tree of life.</title>
        <authorList>
            <person name="Parks D.H."/>
            <person name="Chuvochina M."/>
            <person name="Waite D.W."/>
            <person name="Rinke C."/>
            <person name="Skarshewski A."/>
            <person name="Chaumeil P.A."/>
            <person name="Hugenholtz P."/>
        </authorList>
    </citation>
    <scope>NUCLEOTIDE SEQUENCE [LARGE SCALE GENOMIC DNA]</scope>
    <source>
        <strain evidence="2">UBA9375</strain>
    </source>
</reference>
<dbReference type="EMBL" id="DQAY01000106">
    <property type="protein sequence ID" value="HCO24699.1"/>
    <property type="molecule type" value="Genomic_DNA"/>
</dbReference>
<gene>
    <name evidence="2" type="ORF">DIT97_17325</name>
</gene>
<keyword evidence="1" id="KW-0732">Signal</keyword>
<dbReference type="RefSeq" id="WP_154934482.1">
    <property type="nucleotide sequence ID" value="NZ_CAXBMG010000010.1"/>
</dbReference>
<name>A0A3D3R7G0_9PLAN</name>
<feature type="chain" id="PRO_5017827084" evidence="1">
    <location>
        <begin position="30"/>
        <end position="107"/>
    </location>
</feature>
<accession>A0A3D3R7G0</accession>
<proteinExistence type="predicted"/>
<comment type="caution">
    <text evidence="2">The sequence shown here is derived from an EMBL/GenBank/DDBJ whole genome shotgun (WGS) entry which is preliminary data.</text>
</comment>
<evidence type="ECO:0000313" key="2">
    <source>
        <dbReference type="EMBL" id="HCO24699.1"/>
    </source>
</evidence>
<evidence type="ECO:0000313" key="3">
    <source>
        <dbReference type="Proteomes" id="UP000263642"/>
    </source>
</evidence>
<dbReference type="Proteomes" id="UP000263642">
    <property type="component" value="Unassembled WGS sequence"/>
</dbReference>
<organism evidence="2 3">
    <name type="scientific">Gimesia maris</name>
    <dbReference type="NCBI Taxonomy" id="122"/>
    <lineage>
        <taxon>Bacteria</taxon>
        <taxon>Pseudomonadati</taxon>
        <taxon>Planctomycetota</taxon>
        <taxon>Planctomycetia</taxon>
        <taxon>Planctomycetales</taxon>
        <taxon>Planctomycetaceae</taxon>
        <taxon>Gimesia</taxon>
    </lineage>
</organism>